<name>A0A4Q0R010_9BRAD</name>
<gene>
    <name evidence="1" type="ORF">EAS61_01755</name>
</gene>
<evidence type="ECO:0000313" key="2">
    <source>
        <dbReference type="Proteomes" id="UP000290174"/>
    </source>
</evidence>
<protein>
    <recommendedName>
        <fullName evidence="3">ABC transporter substrate-binding protein</fullName>
    </recommendedName>
</protein>
<dbReference type="PANTHER" id="PTHR35271:SF1">
    <property type="entry name" value="ABC TRANSPORTER, SUBSTRATE-BINDING LIPOPROTEIN"/>
    <property type="match status" value="1"/>
</dbReference>
<dbReference type="InterPro" id="IPR007487">
    <property type="entry name" value="ABC_transpt-TYRBP-like"/>
</dbReference>
<comment type="caution">
    <text evidence="1">The sequence shown here is derived from an EMBL/GenBank/DDBJ whole genome shotgun (WGS) entry which is preliminary data.</text>
</comment>
<dbReference type="PANTHER" id="PTHR35271">
    <property type="entry name" value="ABC TRANSPORTER, SUBSTRATE-BINDING LIPOPROTEIN-RELATED"/>
    <property type="match status" value="1"/>
</dbReference>
<dbReference type="Pfam" id="PF04392">
    <property type="entry name" value="ABC_sub_bind"/>
    <property type="match status" value="1"/>
</dbReference>
<reference evidence="1 2" key="1">
    <citation type="submission" date="2018-11" db="EMBL/GenBank/DDBJ databases">
        <title>Bradyrhizobium sp. nov., isolated from effective nodules of peanut in China.</title>
        <authorList>
            <person name="Li Y."/>
        </authorList>
    </citation>
    <scope>NUCLEOTIDE SEQUENCE [LARGE SCALE GENOMIC DNA]</scope>
    <source>
        <strain evidence="1 2">CCBAU 51770</strain>
    </source>
</reference>
<dbReference type="Proteomes" id="UP000290174">
    <property type="component" value="Unassembled WGS sequence"/>
</dbReference>
<evidence type="ECO:0000313" key="1">
    <source>
        <dbReference type="EMBL" id="RXH03221.1"/>
    </source>
</evidence>
<dbReference type="EMBL" id="RKMK01000001">
    <property type="protein sequence ID" value="RXH03221.1"/>
    <property type="molecule type" value="Genomic_DNA"/>
</dbReference>
<dbReference type="CDD" id="cd06325">
    <property type="entry name" value="PBP1_ABC_unchar_transporter"/>
    <property type="match status" value="1"/>
</dbReference>
<dbReference type="AlphaFoldDB" id="A0A4Q0R010"/>
<proteinExistence type="predicted"/>
<dbReference type="Gene3D" id="3.40.50.2300">
    <property type="match status" value="2"/>
</dbReference>
<accession>A0A4Q0R010</accession>
<organism evidence="1 2">
    <name type="scientific">Bradyrhizobium zhanjiangense</name>
    <dbReference type="NCBI Taxonomy" id="1325107"/>
    <lineage>
        <taxon>Bacteria</taxon>
        <taxon>Pseudomonadati</taxon>
        <taxon>Pseudomonadota</taxon>
        <taxon>Alphaproteobacteria</taxon>
        <taxon>Hyphomicrobiales</taxon>
        <taxon>Nitrobacteraceae</taxon>
        <taxon>Bradyrhizobium</taxon>
    </lineage>
</organism>
<sequence length="335" mass="35980">MQRREFIKLLGGATAAWPLPGRAQRAPRQHRIAFVHSGIPAGQLTETAGPFWVRRFHETLRGLGYAEGANIVVERYSAEGRSEHFASLAAAVVGRDPQVIVVNLNDLIEAFAAATTTIPIVAIMGDPIATGLVANLAHPGGNLTGVSIDAGYEIVAKRLQILKEAVPLAAKVAYLTSSRIFIDTSLGLSLQKAGQGLGIALTWNFLPEVNDAQLRRAFAEMTSQQFDAAMVDASGTFLARRASIAELAGKLHLPIIYPFRDYVDSGGLMSYAPDLGELAQRLAIDVHQILNGNKPGDIPIYRPNKFQLVINLKAAKALSLEMTPTLLAGADEVIE</sequence>
<dbReference type="RefSeq" id="WP_245473161.1">
    <property type="nucleotide sequence ID" value="NZ_CP022221.1"/>
</dbReference>
<evidence type="ECO:0008006" key="3">
    <source>
        <dbReference type="Google" id="ProtNLM"/>
    </source>
</evidence>